<feature type="non-terminal residue" evidence="9">
    <location>
        <position position="299"/>
    </location>
</feature>
<evidence type="ECO:0000256" key="4">
    <source>
        <dbReference type="ARBA" id="ARBA00023163"/>
    </source>
</evidence>
<dbReference type="SMART" id="SM00432">
    <property type="entry name" value="MADS"/>
    <property type="match status" value="1"/>
</dbReference>
<dbReference type="PANTHER" id="PTHR11945:SF534">
    <property type="entry name" value="MYOCYTE-SPECIFIC ENHANCER FACTOR 2"/>
    <property type="match status" value="1"/>
</dbReference>
<evidence type="ECO:0000256" key="2">
    <source>
        <dbReference type="ARBA" id="ARBA00023015"/>
    </source>
</evidence>
<dbReference type="InterPro" id="IPR002100">
    <property type="entry name" value="TF_MADSbox"/>
</dbReference>
<dbReference type="InterPro" id="IPR033896">
    <property type="entry name" value="MEF2-like_N"/>
</dbReference>
<keyword evidence="5" id="KW-0539">Nucleus</keyword>
<dbReference type="PRINTS" id="PR00404">
    <property type="entry name" value="MADSDOMAIN"/>
</dbReference>
<dbReference type="SUPFAM" id="SSF55455">
    <property type="entry name" value="SRF-like"/>
    <property type="match status" value="1"/>
</dbReference>
<dbReference type="GO" id="GO:0000978">
    <property type="term" value="F:RNA polymerase II cis-regulatory region sequence-specific DNA binding"/>
    <property type="evidence" value="ECO:0007669"/>
    <property type="project" value="TreeGrafter"/>
</dbReference>
<dbReference type="AlphaFoldDB" id="A0A9W8AR15"/>
<organism evidence="9 10">
    <name type="scientific">Dispira parvispora</name>
    <dbReference type="NCBI Taxonomy" id="1520584"/>
    <lineage>
        <taxon>Eukaryota</taxon>
        <taxon>Fungi</taxon>
        <taxon>Fungi incertae sedis</taxon>
        <taxon>Zoopagomycota</taxon>
        <taxon>Kickxellomycotina</taxon>
        <taxon>Dimargaritomycetes</taxon>
        <taxon>Dimargaritales</taxon>
        <taxon>Dimargaritaceae</taxon>
        <taxon>Dispira</taxon>
    </lineage>
</organism>
<dbReference type="Gene3D" id="3.40.1810.10">
    <property type="entry name" value="Transcription factor, MADS-box"/>
    <property type="match status" value="1"/>
</dbReference>
<dbReference type="EMBL" id="JANBPY010000565">
    <property type="protein sequence ID" value="KAJ1965804.1"/>
    <property type="molecule type" value="Genomic_DNA"/>
</dbReference>
<evidence type="ECO:0000259" key="8">
    <source>
        <dbReference type="PROSITE" id="PS50066"/>
    </source>
</evidence>
<name>A0A9W8AR15_9FUNG</name>
<dbReference type="PANTHER" id="PTHR11945">
    <property type="entry name" value="MADS BOX PROTEIN"/>
    <property type="match status" value="1"/>
</dbReference>
<dbReference type="PROSITE" id="PS00350">
    <property type="entry name" value="MADS_BOX_1"/>
    <property type="match status" value="1"/>
</dbReference>
<feature type="domain" description="MADS-box" evidence="8">
    <location>
        <begin position="1"/>
        <end position="61"/>
    </location>
</feature>
<protein>
    <recommendedName>
        <fullName evidence="8">MADS-box domain-containing protein</fullName>
    </recommendedName>
</protein>
<reference evidence="9" key="1">
    <citation type="submission" date="2022-07" db="EMBL/GenBank/DDBJ databases">
        <title>Phylogenomic reconstructions and comparative analyses of Kickxellomycotina fungi.</title>
        <authorList>
            <person name="Reynolds N.K."/>
            <person name="Stajich J.E."/>
            <person name="Barry K."/>
            <person name="Grigoriev I.V."/>
            <person name="Crous P."/>
            <person name="Smith M.E."/>
        </authorList>
    </citation>
    <scope>NUCLEOTIDE SEQUENCE</scope>
    <source>
        <strain evidence="9">RSA 1196</strain>
    </source>
</reference>
<comment type="similarity">
    <text evidence="6">Belongs to the MEF2 family.</text>
</comment>
<dbReference type="CDD" id="cd00265">
    <property type="entry name" value="MADS_MEF2_like"/>
    <property type="match status" value="1"/>
</dbReference>
<keyword evidence="3" id="KW-0238">DNA-binding</keyword>
<accession>A0A9W8AR15</accession>
<proteinExistence type="inferred from homology"/>
<dbReference type="PROSITE" id="PS50066">
    <property type="entry name" value="MADS_BOX_2"/>
    <property type="match status" value="1"/>
</dbReference>
<evidence type="ECO:0000256" key="3">
    <source>
        <dbReference type="ARBA" id="ARBA00023125"/>
    </source>
</evidence>
<dbReference type="InterPro" id="IPR036879">
    <property type="entry name" value="TF_MADSbox_sf"/>
</dbReference>
<dbReference type="GO" id="GO:0000981">
    <property type="term" value="F:DNA-binding transcription factor activity, RNA polymerase II-specific"/>
    <property type="evidence" value="ECO:0007669"/>
    <property type="project" value="TreeGrafter"/>
</dbReference>
<dbReference type="Proteomes" id="UP001150925">
    <property type="component" value="Unassembled WGS sequence"/>
</dbReference>
<evidence type="ECO:0000256" key="5">
    <source>
        <dbReference type="ARBA" id="ARBA00023242"/>
    </source>
</evidence>
<keyword evidence="10" id="KW-1185">Reference proteome</keyword>
<evidence type="ECO:0000313" key="9">
    <source>
        <dbReference type="EMBL" id="KAJ1965804.1"/>
    </source>
</evidence>
<evidence type="ECO:0000313" key="10">
    <source>
        <dbReference type="Proteomes" id="UP001150925"/>
    </source>
</evidence>
<gene>
    <name evidence="9" type="ORF">IWQ62_002575</name>
</gene>
<dbReference type="OrthoDB" id="1898716at2759"/>
<dbReference type="Pfam" id="PF00319">
    <property type="entry name" value="SRF-TF"/>
    <property type="match status" value="1"/>
</dbReference>
<sequence>MGRKKIKIQTIADERGRQVTFLKRKQGLMKKAYELSVLCDCQIALIIFTSNGKLVQFSSSPDIDPILLRYTQTEAPQESKTNLDFLGADHTGYSRGDMDDEPEGTDFDGSPDFPAGYNNHRPPAGMGDPIPSDHVHGAPFPTAHYAQPPHPSGPMVADNPHAQLQLQTQMANPPPPQRLHGSFSSDVDRSPFPPQIHGYAPPVSFYTSSHPMAMPSYAPGSLPVSHPFPPSQSFPSGRPSFVPMTSSVSNGYLNYSFPTENSSHPMASGLTITSQATSDMVLNTLPTDSSGPLTNVIAG</sequence>
<evidence type="ECO:0000256" key="1">
    <source>
        <dbReference type="ARBA" id="ARBA00004123"/>
    </source>
</evidence>
<evidence type="ECO:0000256" key="7">
    <source>
        <dbReference type="SAM" id="MobiDB-lite"/>
    </source>
</evidence>
<keyword evidence="4" id="KW-0804">Transcription</keyword>
<keyword evidence="2" id="KW-0805">Transcription regulation</keyword>
<feature type="region of interest" description="Disordered" evidence="7">
    <location>
        <begin position="77"/>
        <end position="126"/>
    </location>
</feature>
<dbReference type="GO" id="GO:0046983">
    <property type="term" value="F:protein dimerization activity"/>
    <property type="evidence" value="ECO:0007669"/>
    <property type="project" value="InterPro"/>
</dbReference>
<evidence type="ECO:0000256" key="6">
    <source>
        <dbReference type="ARBA" id="ARBA00025805"/>
    </source>
</evidence>
<comment type="subcellular location">
    <subcellularLocation>
        <location evidence="1">Nucleus</location>
    </subcellularLocation>
</comment>
<dbReference type="GO" id="GO:0005634">
    <property type="term" value="C:nucleus"/>
    <property type="evidence" value="ECO:0007669"/>
    <property type="project" value="UniProtKB-SubCell"/>
</dbReference>
<comment type="caution">
    <text evidence="9">The sequence shown here is derived from an EMBL/GenBank/DDBJ whole genome shotgun (WGS) entry which is preliminary data.</text>
</comment>
<dbReference type="GO" id="GO:0045944">
    <property type="term" value="P:positive regulation of transcription by RNA polymerase II"/>
    <property type="evidence" value="ECO:0007669"/>
    <property type="project" value="InterPro"/>
</dbReference>